<accession>A0A239FAI3</accession>
<dbReference type="OrthoDB" id="459617at2"/>
<dbReference type="EMBL" id="FZOT01000003">
    <property type="protein sequence ID" value="SNS53909.1"/>
    <property type="molecule type" value="Genomic_DNA"/>
</dbReference>
<protein>
    <recommendedName>
        <fullName evidence="3">SnoaL-like domain-containing protein</fullName>
    </recommendedName>
</protein>
<keyword evidence="2" id="KW-1185">Reference proteome</keyword>
<proteinExistence type="predicted"/>
<evidence type="ECO:0008006" key="3">
    <source>
        <dbReference type="Google" id="ProtNLM"/>
    </source>
</evidence>
<evidence type="ECO:0000313" key="2">
    <source>
        <dbReference type="Proteomes" id="UP000198284"/>
    </source>
</evidence>
<dbReference type="InterPro" id="IPR032710">
    <property type="entry name" value="NTF2-like_dom_sf"/>
</dbReference>
<sequence length="134" mass="15337">MERIVLTVCRQYKEAIAAKDLEQVQNLFTEDASITTPLHGTLQVVDYHEMLFRTTRQAISRLLNVFEGMKGAPSIALYLDHTLILNNGKTLQFKSMDVYEFTSDRQRFASLNILFNPEEVKVRLGMASVQKLVL</sequence>
<dbReference type="Proteomes" id="UP000198284">
    <property type="component" value="Unassembled WGS sequence"/>
</dbReference>
<dbReference type="SUPFAM" id="SSF54427">
    <property type="entry name" value="NTF2-like"/>
    <property type="match status" value="1"/>
</dbReference>
<organism evidence="1 2">
    <name type="scientific">Noviherbaspirillum humi</name>
    <dbReference type="NCBI Taxonomy" id="1688639"/>
    <lineage>
        <taxon>Bacteria</taxon>
        <taxon>Pseudomonadati</taxon>
        <taxon>Pseudomonadota</taxon>
        <taxon>Betaproteobacteria</taxon>
        <taxon>Burkholderiales</taxon>
        <taxon>Oxalobacteraceae</taxon>
        <taxon>Noviherbaspirillum</taxon>
    </lineage>
</organism>
<dbReference type="AlphaFoldDB" id="A0A239FAI3"/>
<reference evidence="1 2" key="1">
    <citation type="submission" date="2017-06" db="EMBL/GenBank/DDBJ databases">
        <authorList>
            <person name="Kim H.J."/>
            <person name="Triplett B.A."/>
        </authorList>
    </citation>
    <scope>NUCLEOTIDE SEQUENCE [LARGE SCALE GENOMIC DNA]</scope>
    <source>
        <strain evidence="1 2">U15</strain>
    </source>
</reference>
<name>A0A239FAI3_9BURK</name>
<gene>
    <name evidence="1" type="ORF">SAMN06265795_103268</name>
</gene>
<dbReference type="Gene3D" id="3.10.450.50">
    <property type="match status" value="1"/>
</dbReference>
<dbReference type="RefSeq" id="WP_089398757.1">
    <property type="nucleotide sequence ID" value="NZ_FZOT01000003.1"/>
</dbReference>
<evidence type="ECO:0000313" key="1">
    <source>
        <dbReference type="EMBL" id="SNS53909.1"/>
    </source>
</evidence>